<dbReference type="Proteomes" id="UP000244930">
    <property type="component" value="Chromosome"/>
</dbReference>
<name>A0A2U8GV52_9RHOO</name>
<protein>
    <recommendedName>
        <fullName evidence="1">RES domain-containing protein</fullName>
    </recommendedName>
</protein>
<sequence length="221" mass="24637">MVEAQHVASTMKIVDSRDEQDVLERLLDDSKPALPGAAGRLDYLLAAPFRYPTRRGGSRFRAAIDPGVFYGAGTVRTACAELGYWRWRFLMDAVDLERMEPVAHTAFRAAIATSAVDLRAAPFSRDAALWQHPTDYAATQALSRHVRDAGVGAILYKSVRDPRPSWCVALLEPEGFARAAPYPGTQTWWLMVYPDAVVWRRDRESFTFSSASWLQMQGNGA</sequence>
<feature type="domain" description="RES" evidence="1">
    <location>
        <begin position="48"/>
        <end position="182"/>
    </location>
</feature>
<evidence type="ECO:0000259" key="1">
    <source>
        <dbReference type="SMART" id="SM00953"/>
    </source>
</evidence>
<dbReference type="KEGG" id="acom:CEW83_07115"/>
<reference evidence="2 3" key="1">
    <citation type="submission" date="2017-06" db="EMBL/GenBank/DDBJ databases">
        <title>Azoarcus.</title>
        <authorList>
            <person name="Woo J.-H."/>
            <person name="Kim H.-S."/>
        </authorList>
    </citation>
    <scope>NUCLEOTIDE SEQUENCE [LARGE SCALE GENOMIC DNA]</scope>
    <source>
        <strain evidence="2 3">TSPY31</strain>
    </source>
</reference>
<evidence type="ECO:0000313" key="3">
    <source>
        <dbReference type="Proteomes" id="UP000244930"/>
    </source>
</evidence>
<dbReference type="Pfam" id="PF08808">
    <property type="entry name" value="RES"/>
    <property type="match status" value="1"/>
</dbReference>
<dbReference type="AlphaFoldDB" id="A0A2U8GV52"/>
<dbReference type="InterPro" id="IPR014914">
    <property type="entry name" value="RES_dom"/>
</dbReference>
<accession>A0A2U8GV52</accession>
<dbReference type="SMART" id="SM00953">
    <property type="entry name" value="RES"/>
    <property type="match status" value="1"/>
</dbReference>
<organism evidence="2 3">
    <name type="scientific">Parazoarcus communis</name>
    <dbReference type="NCBI Taxonomy" id="41977"/>
    <lineage>
        <taxon>Bacteria</taxon>
        <taxon>Pseudomonadati</taxon>
        <taxon>Pseudomonadota</taxon>
        <taxon>Betaproteobacteria</taxon>
        <taxon>Rhodocyclales</taxon>
        <taxon>Zoogloeaceae</taxon>
        <taxon>Parazoarcus</taxon>
    </lineage>
</organism>
<proteinExistence type="predicted"/>
<dbReference type="EMBL" id="CP022187">
    <property type="protein sequence ID" value="AWI77552.1"/>
    <property type="molecule type" value="Genomic_DNA"/>
</dbReference>
<gene>
    <name evidence="2" type="ORF">CEW83_07115</name>
</gene>
<evidence type="ECO:0000313" key="2">
    <source>
        <dbReference type="EMBL" id="AWI77552.1"/>
    </source>
</evidence>
<keyword evidence="3" id="KW-1185">Reference proteome</keyword>